<dbReference type="Pfam" id="PF07690">
    <property type="entry name" value="MFS_1"/>
    <property type="match status" value="1"/>
</dbReference>
<evidence type="ECO:0000256" key="1">
    <source>
        <dbReference type="ARBA" id="ARBA00004141"/>
    </source>
</evidence>
<dbReference type="Gene3D" id="1.20.1250.20">
    <property type="entry name" value="MFS general substrate transporter like domains"/>
    <property type="match status" value="2"/>
</dbReference>
<keyword evidence="4 7" id="KW-1133">Transmembrane helix</keyword>
<evidence type="ECO:0000313" key="8">
    <source>
        <dbReference type="EMBL" id="KAF4848274.1"/>
    </source>
</evidence>
<feature type="compositionally biased region" description="Basic and acidic residues" evidence="6">
    <location>
        <begin position="52"/>
        <end position="64"/>
    </location>
</feature>
<dbReference type="FunFam" id="1.20.1250.20:FF:000057">
    <property type="entry name" value="MFS general substrate transporter"/>
    <property type="match status" value="1"/>
</dbReference>
<proteinExistence type="predicted"/>
<gene>
    <name evidence="8" type="primary">prlL-6</name>
    <name evidence="8" type="ORF">CGCSCA2_v012277</name>
</gene>
<keyword evidence="3 7" id="KW-0812">Transmembrane</keyword>
<feature type="transmembrane region" description="Helical" evidence="7">
    <location>
        <begin position="513"/>
        <end position="535"/>
    </location>
</feature>
<dbReference type="GO" id="GO:0022857">
    <property type="term" value="F:transmembrane transporter activity"/>
    <property type="evidence" value="ECO:0007669"/>
    <property type="project" value="InterPro"/>
</dbReference>
<dbReference type="InterPro" id="IPR011701">
    <property type="entry name" value="MFS"/>
</dbReference>
<comment type="subcellular location">
    <subcellularLocation>
        <location evidence="1">Membrane</location>
        <topology evidence="1">Multi-pass membrane protein</topology>
    </subcellularLocation>
</comment>
<dbReference type="InterPro" id="IPR036259">
    <property type="entry name" value="MFS_trans_sf"/>
</dbReference>
<evidence type="ECO:0000313" key="9">
    <source>
        <dbReference type="Proteomes" id="UP000711996"/>
    </source>
</evidence>
<feature type="transmembrane region" description="Helical" evidence="7">
    <location>
        <begin position="420"/>
        <end position="439"/>
    </location>
</feature>
<feature type="transmembrane region" description="Helical" evidence="7">
    <location>
        <begin position="216"/>
        <end position="237"/>
    </location>
</feature>
<feature type="transmembrane region" description="Helical" evidence="7">
    <location>
        <begin position="246"/>
        <end position="266"/>
    </location>
</feature>
<organism evidence="8 9">
    <name type="scientific">Colletotrichum siamense</name>
    <name type="common">Anthracnose fungus</name>
    <dbReference type="NCBI Taxonomy" id="690259"/>
    <lineage>
        <taxon>Eukaryota</taxon>
        <taxon>Fungi</taxon>
        <taxon>Dikarya</taxon>
        <taxon>Ascomycota</taxon>
        <taxon>Pezizomycotina</taxon>
        <taxon>Sordariomycetes</taxon>
        <taxon>Hypocreomycetidae</taxon>
        <taxon>Glomerellales</taxon>
        <taxon>Glomerellaceae</taxon>
        <taxon>Colletotrichum</taxon>
        <taxon>Colletotrichum gloeosporioides species complex</taxon>
    </lineage>
</organism>
<evidence type="ECO:0000256" key="5">
    <source>
        <dbReference type="ARBA" id="ARBA00023136"/>
    </source>
</evidence>
<dbReference type="SUPFAM" id="SSF103473">
    <property type="entry name" value="MFS general substrate transporter"/>
    <property type="match status" value="1"/>
</dbReference>
<protein>
    <submittedName>
        <fullName evidence="8">MFS transporter prlL</fullName>
    </submittedName>
</protein>
<sequence length="573" mass="64359">MSSANGIKVLIAGDRASADKADVDNGDSDTMFVRQPEPSFIMPPASISSGEAPKDASKSPMDDSKNVEMQVGSTIEVHAPFMTDAVHAAEYVEYLRLKDHFTADPKAHRSMILRLDARILPFLFMYYLLNSIDRSNAGNVKIYTFMEDTNMTNTQFNLALTWFIIMYAMFEAPSNMMLRRIGPRIWLSSLVICWGCVTLGGAWVKSYHDFVICRVLLGLFEAGMYQGCFYTISCWYLPNEMQSRCAWWYSATLLSGAFGGLLAYAVGPLQDHHGLRQWQWLFIIEGCITVIIGSLGLLLCVDFPEKWSSRWFSADEMKYLKLRVKYRDGPVPPDLTFRWSVFFEAVKDWKTYLVASLLAFGGSVPTYSVNYTLATMVKSLGYSAIQAQAMTSPPYVFAFFCVVAIAFYSDRYQCRARSLIISYTVGTIGIVILWPSLHYSNLSGLSYFALFLVIAGYNMQGPAVGSWLGTNVRNPAKRAAAMGWMSTWGQLAGGCIGVNIFVSHEAPTYRSGFITIIVLVAMGGYGACITNWYLLRRANLQKDRIPPEELEGKYTEKQLAEMGEYSPYFRYVL</sequence>
<accession>A0A9P5BQ25</accession>
<feature type="transmembrane region" description="Helical" evidence="7">
    <location>
        <begin position="185"/>
        <end position="204"/>
    </location>
</feature>
<evidence type="ECO:0000256" key="7">
    <source>
        <dbReference type="SAM" id="Phobius"/>
    </source>
</evidence>
<evidence type="ECO:0000256" key="3">
    <source>
        <dbReference type="ARBA" id="ARBA00022692"/>
    </source>
</evidence>
<dbReference type="Proteomes" id="UP000711996">
    <property type="component" value="Unassembled WGS sequence"/>
</dbReference>
<dbReference type="AlphaFoldDB" id="A0A9P5BQ25"/>
<reference evidence="8" key="1">
    <citation type="submission" date="2019-06" db="EMBL/GenBank/DDBJ databases">
        <authorList>
            <person name="Gan P."/>
            <person name="Shirasu K."/>
        </authorList>
    </citation>
    <scope>NUCLEOTIDE SEQUENCE [LARGE SCALE GENOMIC DNA]</scope>
    <source>
        <strain evidence="8">CAD2</strain>
    </source>
</reference>
<feature type="region of interest" description="Disordered" evidence="6">
    <location>
        <begin position="17"/>
        <end position="64"/>
    </location>
</feature>
<feature type="transmembrane region" description="Helical" evidence="7">
    <location>
        <begin position="385"/>
        <end position="408"/>
    </location>
</feature>
<evidence type="ECO:0000256" key="4">
    <source>
        <dbReference type="ARBA" id="ARBA00022989"/>
    </source>
</evidence>
<dbReference type="EMBL" id="QPMT01000054">
    <property type="protein sequence ID" value="KAF4848274.1"/>
    <property type="molecule type" value="Genomic_DNA"/>
</dbReference>
<feature type="transmembrane region" description="Helical" evidence="7">
    <location>
        <begin position="445"/>
        <end position="469"/>
    </location>
</feature>
<name>A0A9P5BQ25_COLSI</name>
<keyword evidence="2" id="KW-0813">Transport</keyword>
<dbReference type="PANTHER" id="PTHR43791:SF36">
    <property type="entry name" value="TRANSPORTER, PUTATIVE (AFU_ORTHOLOGUE AFUA_6G08340)-RELATED"/>
    <property type="match status" value="1"/>
</dbReference>
<feature type="transmembrane region" description="Helical" evidence="7">
    <location>
        <begin position="481"/>
        <end position="501"/>
    </location>
</feature>
<keyword evidence="9" id="KW-1185">Reference proteome</keyword>
<evidence type="ECO:0000256" key="6">
    <source>
        <dbReference type="SAM" id="MobiDB-lite"/>
    </source>
</evidence>
<dbReference type="PANTHER" id="PTHR43791">
    <property type="entry name" value="PERMEASE-RELATED"/>
    <property type="match status" value="1"/>
</dbReference>
<dbReference type="OrthoDB" id="2962993at2759"/>
<keyword evidence="5 7" id="KW-0472">Membrane</keyword>
<feature type="transmembrane region" description="Helical" evidence="7">
    <location>
        <begin position="352"/>
        <end position="373"/>
    </location>
</feature>
<feature type="transmembrane region" description="Helical" evidence="7">
    <location>
        <begin position="278"/>
        <end position="301"/>
    </location>
</feature>
<dbReference type="GO" id="GO:0016020">
    <property type="term" value="C:membrane"/>
    <property type="evidence" value="ECO:0007669"/>
    <property type="project" value="UniProtKB-SubCell"/>
</dbReference>
<comment type="caution">
    <text evidence="8">The sequence shown here is derived from an EMBL/GenBank/DDBJ whole genome shotgun (WGS) entry which is preliminary data.</text>
</comment>
<feature type="transmembrane region" description="Helical" evidence="7">
    <location>
        <begin position="156"/>
        <end position="173"/>
    </location>
</feature>
<evidence type="ECO:0000256" key="2">
    <source>
        <dbReference type="ARBA" id="ARBA00022448"/>
    </source>
</evidence>